<evidence type="ECO:0000313" key="1">
    <source>
        <dbReference type="EMBL" id="MBX09108.1"/>
    </source>
</evidence>
<organism evidence="1">
    <name type="scientific">Rhizophora mucronata</name>
    <name type="common">Asiatic mangrove</name>
    <dbReference type="NCBI Taxonomy" id="61149"/>
    <lineage>
        <taxon>Eukaryota</taxon>
        <taxon>Viridiplantae</taxon>
        <taxon>Streptophyta</taxon>
        <taxon>Embryophyta</taxon>
        <taxon>Tracheophyta</taxon>
        <taxon>Spermatophyta</taxon>
        <taxon>Magnoliopsida</taxon>
        <taxon>eudicotyledons</taxon>
        <taxon>Gunneridae</taxon>
        <taxon>Pentapetalae</taxon>
        <taxon>rosids</taxon>
        <taxon>fabids</taxon>
        <taxon>Malpighiales</taxon>
        <taxon>Rhizophoraceae</taxon>
        <taxon>Rhizophora</taxon>
    </lineage>
</organism>
<reference evidence="1" key="1">
    <citation type="submission" date="2018-02" db="EMBL/GenBank/DDBJ databases">
        <title>Rhizophora mucronata_Transcriptome.</title>
        <authorList>
            <person name="Meera S.P."/>
            <person name="Sreeshan A."/>
            <person name="Augustine A."/>
        </authorList>
    </citation>
    <scope>NUCLEOTIDE SEQUENCE</scope>
    <source>
        <tissue evidence="1">Leaf</tissue>
    </source>
</reference>
<proteinExistence type="predicted"/>
<accession>A0A2P2KTQ7</accession>
<dbReference type="AlphaFoldDB" id="A0A2P2KTQ7"/>
<name>A0A2P2KTQ7_RHIMU</name>
<sequence>MELPPKRPVGSSRIVQDVCLKA</sequence>
<dbReference type="EMBL" id="GGEC01028624">
    <property type="protein sequence ID" value="MBX09108.1"/>
    <property type="molecule type" value="Transcribed_RNA"/>
</dbReference>
<protein>
    <submittedName>
        <fullName evidence="1">Uncharacterized protein</fullName>
    </submittedName>
</protein>